<organism evidence="1 2">
    <name type="scientific">Melastoma candidum</name>
    <dbReference type="NCBI Taxonomy" id="119954"/>
    <lineage>
        <taxon>Eukaryota</taxon>
        <taxon>Viridiplantae</taxon>
        <taxon>Streptophyta</taxon>
        <taxon>Embryophyta</taxon>
        <taxon>Tracheophyta</taxon>
        <taxon>Spermatophyta</taxon>
        <taxon>Magnoliopsida</taxon>
        <taxon>eudicotyledons</taxon>
        <taxon>Gunneridae</taxon>
        <taxon>Pentapetalae</taxon>
        <taxon>rosids</taxon>
        <taxon>malvids</taxon>
        <taxon>Myrtales</taxon>
        <taxon>Melastomataceae</taxon>
        <taxon>Melastomatoideae</taxon>
        <taxon>Melastomateae</taxon>
        <taxon>Melastoma</taxon>
    </lineage>
</organism>
<reference evidence="2" key="1">
    <citation type="journal article" date="2023" name="Front. Plant Sci.">
        <title>Chromosomal-level genome assembly of Melastoma candidum provides insights into trichome evolution.</title>
        <authorList>
            <person name="Zhong Y."/>
            <person name="Wu W."/>
            <person name="Sun C."/>
            <person name="Zou P."/>
            <person name="Liu Y."/>
            <person name="Dai S."/>
            <person name="Zhou R."/>
        </authorList>
    </citation>
    <scope>NUCLEOTIDE SEQUENCE [LARGE SCALE GENOMIC DNA]</scope>
</reference>
<proteinExistence type="predicted"/>
<dbReference type="Proteomes" id="UP001057402">
    <property type="component" value="Chromosome 7"/>
</dbReference>
<sequence length="368" mass="39418">MLSWITVMTGLAFPGLQALQVAFKAACNSEVPGRVVVPPGTFTLNEALFQGPCKSPIEFLVQATIRAPSDTSAFKTDGWVVFSYINGFKLYGGGVFDGQGMYAWTLNDCHKTFSCRQLPMNLRFNFVSNGLVKDITSKDSKSFQVNVLGCNNLTFDHVTVTAPDNSPNTDGIHIGRSSGIYITNSNIGTGDDCISLGDGSKDVHVTGVKCGPGHGISVGSLGKYQNEDPVTGFYVKNCTLTGTMNGIRIKTWPASYPGVISDMQFENIRMDNVGNPVIIDQEYCPWNLCKRGVPSLVRISNITIDNVHGTSSTPVVVNMGCSPAFPCKNVRLGKIYLGYNGPQGRAVSVCSNVSPTITGTQVPPACTT</sequence>
<dbReference type="EMBL" id="CM042886">
    <property type="protein sequence ID" value="KAI4340994.1"/>
    <property type="molecule type" value="Genomic_DNA"/>
</dbReference>
<evidence type="ECO:0000313" key="1">
    <source>
        <dbReference type="EMBL" id="KAI4340994.1"/>
    </source>
</evidence>
<comment type="caution">
    <text evidence="1">The sequence shown here is derived from an EMBL/GenBank/DDBJ whole genome shotgun (WGS) entry which is preliminary data.</text>
</comment>
<name>A0ACB9NWD0_9MYRT</name>
<gene>
    <name evidence="1" type="ORF">MLD38_025776</name>
</gene>
<protein>
    <submittedName>
        <fullName evidence="1">Uncharacterized protein</fullName>
    </submittedName>
</protein>
<keyword evidence="2" id="KW-1185">Reference proteome</keyword>
<evidence type="ECO:0000313" key="2">
    <source>
        <dbReference type="Proteomes" id="UP001057402"/>
    </source>
</evidence>
<accession>A0ACB9NWD0</accession>